<dbReference type="Gene3D" id="3.30.40.10">
    <property type="entry name" value="Zinc/RING finger domain, C3HC4 (zinc finger)"/>
    <property type="match status" value="1"/>
</dbReference>
<dbReference type="Gene3D" id="3.50.50.60">
    <property type="entry name" value="FAD/NAD(P)-binding domain"/>
    <property type="match status" value="2"/>
</dbReference>
<comment type="caution">
    <text evidence="3">The sequence shown here is derived from an EMBL/GenBank/DDBJ whole genome shotgun (WGS) entry which is preliminary data.</text>
</comment>
<feature type="compositionally biased region" description="Basic and acidic residues" evidence="1">
    <location>
        <begin position="3544"/>
        <end position="3578"/>
    </location>
</feature>
<feature type="compositionally biased region" description="Acidic residues" evidence="1">
    <location>
        <begin position="3846"/>
        <end position="3858"/>
    </location>
</feature>
<dbReference type="EMBL" id="MIGC01000099">
    <property type="protein sequence ID" value="PHJ25927.1"/>
    <property type="molecule type" value="Genomic_DNA"/>
</dbReference>
<feature type="compositionally biased region" description="Basic and acidic residues" evidence="1">
    <location>
        <begin position="2652"/>
        <end position="2667"/>
    </location>
</feature>
<protein>
    <submittedName>
        <fullName evidence="3">Amine flavin-containing domain-containing</fullName>
    </submittedName>
</protein>
<feature type="compositionally biased region" description="Basic and acidic residues" evidence="1">
    <location>
        <begin position="942"/>
        <end position="952"/>
    </location>
</feature>
<feature type="compositionally biased region" description="Basic and acidic residues" evidence="1">
    <location>
        <begin position="3976"/>
        <end position="4002"/>
    </location>
</feature>
<feature type="region of interest" description="Disordered" evidence="1">
    <location>
        <begin position="3535"/>
        <end position="3814"/>
    </location>
</feature>
<feature type="compositionally biased region" description="Polar residues" evidence="1">
    <location>
        <begin position="4246"/>
        <end position="4275"/>
    </location>
</feature>
<dbReference type="Pfam" id="PF01593">
    <property type="entry name" value="Amino_oxidase"/>
    <property type="match status" value="1"/>
</dbReference>
<feature type="region of interest" description="Disordered" evidence="1">
    <location>
        <begin position="3389"/>
        <end position="3469"/>
    </location>
</feature>
<feature type="compositionally biased region" description="Basic and acidic residues" evidence="1">
    <location>
        <begin position="3759"/>
        <end position="3790"/>
    </location>
</feature>
<feature type="compositionally biased region" description="Polar residues" evidence="1">
    <location>
        <begin position="1481"/>
        <end position="1501"/>
    </location>
</feature>
<dbReference type="InterPro" id="IPR050281">
    <property type="entry name" value="Flavin_monoamine_oxidase"/>
</dbReference>
<dbReference type="VEuPathDB" id="ToxoDB:CSUI_000218"/>
<feature type="region of interest" description="Disordered" evidence="1">
    <location>
        <begin position="857"/>
        <end position="880"/>
    </location>
</feature>
<accession>A0A2C6LD07</accession>
<sequence length="4459" mass="480000">MARLEREVAAEKAEEGTKAGKVGKASVLSTGQRREEGDLYEDSGEEGRQPGRQRAYAVAGERGAGEAREPAGDQDAVLEPRRCLPRRCNNDCFAFSLSHSSRGRSVFSKYTEMLKGRWSPPAARALEKQEKKRKRGGSSRRESETRARDSPHLSSWWKDSSSVPCSSGSAENAARLRLHLKAPEDGLAGGVLKGPLPSLSPSATRGLCLAPASVPASPSSLSLGRALFVAHSDSCDPASSDSSESWSAPRSVVPSFLQGSKRKGSTALLEEEPETTRCLVSIDQTGLSFPCSAFPDLVNSLPSHRAVALTGKYPALLRSSPEPRGKTDNHEGELPSDLPCLSTSFAGLVRPSRFRTGTLSAASRVHSCSELPTSRFHPNVDRHTRLVPSLSSSQSFHPPSFAPSSSKASLSGLTSLSPEICNSKAVGARAGPSPRVTKKPLLADWRTGDSSRTLDHERYLAGPNEEENGGALPRVPKCRTAVCGAAPPVDLLGFGLPARDLAQLLRQRRRDRDARARRPGATRTAALAEEAEGNGHNGRGEAEELRQEEKGSEGAKANAERRDSTGCTSTGKGGTTDRSEGRRVCGERDWDGIQKEEERCRDERETGQARHRTENTRQMNSPVVGLFPALLDPASARLPCSSERGVERFELRCDCVVIGAGVSGLAAAAYLRRCGAQVLVVEGKPHVGGRTFTTRLPARTLPDGRTVEGVYVDLGANYMHCVTRYRRRRARRYGLRKGGGATQAKGFVFGRSEGSGADTGGTGKTPFGFAAPLRDCRWRREPSRSVSGIAAVLKPLVADVCGKQNWESTFFCNWYDDRTGTRISPASTVRVHHILDQIRHRAAAKLAHLPPLLSTVSEDEAQKESETSSSCCGGSPKKEEENVRISSSGCLAVKSSDIKRLVQGPVAVPLSASFPAASCVNGCLADLAAVHTPAARSRKQRSLGETRGDSLPRPEQGQNWLYRQFQEDAQQANLQEEDTVFTTLLSHGRCPCTCGDGVCLGRGALESTCAYRALDSPSLVENEAGGHGQTRKKKTKAGVISSSAFSGYYPIGDSLVQQLLSPPGAFLGRSGAHDTPGQLSSACPNVQPNTNHFAELVTGKQSSSSQCRSGDTGKCCRTCCTGWCVHARMCLDTRRASQVGRSCSLPAQPPDAVLPAAAHPLFRQPSEILVTNQSLEDTCGFAGGKGMPAFADKSAGFVGQSEGRANESKAGQEGSFGQSEPANSVVQHMDCCSSACRDDDGRPVSNYSRDDCVTDGAPVDSGSSSWKLTGETSACTPELPQKRRRNAQGPFLQSVSTGEGESAVTSSTGSPDLSFSKTSSQVILRPVLPVGSFDDTGSRLSAWDVLAECAREVLAEENPYCCVAPSRSSAEENEEPTYSRKTTRFLRDGGNGYRAGSDSPTMQTVEAAAGLGPATHRGREVLAAEDSCDRAGRNAEEMSVKSKEGDGALDSQVSVSFAASYTTDENKQQLCFSNLVNTADNSGSQGVPQRTSVTGVSSRLTTARPDHSLAGPQVKEGVEAICALTEVELRMLMVHLQSRLGYVGDLREQSVSALKSFPFEVAVLKEASGRRLAFPLMEQSRRFDSSCSRDSFFTMEPFSCAEGPFSRRKASLLPMSSRGGTSVQGSHFCRGNEEMTGSDEGDMPGSPFVVSFFRNGSHHCKPPGMIFSSILPRPLLLVRSPPLRWSSSFVRTQQQHLTHALQREQQHPGPRIVPFNASAANSADKVVVEGWAWLPAFLALQVHPYILTQASAVEVKVSADGGEYEGELQEVLEGSGCTRRAESAAAQPEHASGFHEGWLRHAGRQENTRAPDESAWPVSVRVRVNDKQFGFTSSHGLIRCQRTSTDEKVPEGVRGAIPGEGIREGVQELQGECWELFETKQPRRGEDPVTFFDIRAKFAIVAVPVSQLASEPLRASSPAVPCMGGGGAPSTRDTTGEDLEACSTFGLLRFSPPLSAEKQQALSRTKMGVHNKIVIRWHPSDIFWDPHQLQLNCLDQKFQFLNLHAYGKEGCLLAHCFPPFSNGYGGLASDQAVVAEVIDVLQRMFGIPDKNLPPPVDYVVTRWHEDPFSRGSYSFPTVNAFDDDTDILRAPHPAQNPRVLFAGEYISKAYFQCVDGAFDTGGLWIPLVADERENHLDPSVTHSQYTYAYTIVSGVRAAECVAHEGLRLPLPPREDRASFALDVVTAPASADGSSVCRTGRAANWCPEETREVGRVAGPGSVLRSTGKSGLGRSGEAEHTNGTRKAGGVTATAQERRTPTVEGRVGSLMNERDAGSDKKPTYGGGEPRFIAEPVEAALLVTTSPAVAAACDGRQSASIDSSLSSGCPSSVLRLTSSVSNCSAQLYNSRLLNKCPFTGFPVPAVPEPLRGFYLTDNSDAGLTDMEGSTDESFFSPRGGGSAASKQRAKLQLREEKFLRACIEYIQTGGESVEREELEDNVRMRQNTRAATADVDGQAERERVGRQAETQDANGHEREGKSNKTAPEYMTRCSEKKVTTLPRSQIGPQTEDDEENEPREEEARRAGKGNGDAGIQKAFARSLPFPSQRLFYNAFLADLPLLSRLGDEKAPLRSDPAAPALPPLDGTSGGLCAFLYGVLSERRGGAGDALRCGRACAVVSLREEEAESPGIPETNGETTGDGQGTRQTRRGRKKQRECGDPKSEAARAKETVNCHSGGTLEASDSVRTRSGCAESISGESLFVLNGKRDDEAVTCSLGNEHTELWGFLAGLAQRDLFLRVRVLAPLLEAAQVFLHRNQQCSCAKTAEKRGNSQLERGQPECGSPREEAAVRHGLPSEVLAGGETVSGSNAEDSKNEEGRVESENRHGDMARSGQPDLKTALTRSPEAGPALEARARCERLSEEELLCRVYQKAARVLRRHARAAAFLPFLSPIGLAAFLADALPRIGSGCPTVNSYGFSLSRHCSCLAAVPAQQGTYHEPQPSHAVPCVSEGLVPSLVLDEGDRSKAERRGTGFCRSKGRQVSATSFSRVCRELERRLLRQLARSAYPSSEHSGEAALAELLRATGYDAGTTKRKKQKNRVGANSGPGSAGEVHGGRQKIRALFFGETRDNGGTEVQKDASLQNVNEDEHCTRRADKRGVRVIKVLEAKRKHPPLRETDQATSEVCGMLRVDANRLVSSGGVRSCTLSEEEEKGYEKDLELVIDLSTTEDSEDDERAGYHDRLCWMCGVGGDLILCDGHASCLGQTSTRSEASDEPEQVPCLADGCGEAQEDENGLALFPKKEREESALYSRPRESVSLFVSRQSGNVLPSVPSSSVVNRRTPSLQLTKRCRRVYHLGCIHPPPTDEELQPTATWRCPVCVGGAKKRRHENLISTASPCALRLRTRERTTSGRAFLPETGTGGAGGGDSRQHVTSLGEVDKCDAENARKEDWKAFSKGEHGEKRERGEKGTDARLPGGEAATAERQHETQTSENSDLLSVVDDIGQEDTSEGYRRAGEDGKPTGKERNENGSCIRSRSATRDLDIAKCRFGMKSSLSLHLVSLKKIFVEEVKVFLTSTRRVRRRYEWLAYQRLRREKKLNRSERKKGKREEGDDSNRGKPWTENRGQEDHLADVDRECRAETEPSQCSAREGGDAGDQPDSRGVISGRGRKLVDGGGERIGGVQTRSEKAERVCQEVRLGDEESTKGRRTNTATTRRDSEVDWLFGTSGRLSAGGDARLHSTRKSGESCSESHRGALTPERDQAVRARGKGSTPPDAKKGLHQGGKKGEEVRDSPGNGGNSEGQRVRQEALACAGYRISGSAGRKEQDKDIAVNGERESGEGELDVEHRGKMDEDSPSNAVTPPREKRHYSSSPAPLRTMLTRASTAAAAVRANRTQTLKVSGAFKAVDSEEETDSGSDDPEDRYFGRAGQSVDPFVAASRNRRFAKALRVLTAFYEYPSRRVPLVADAHLGESNLTFARVAWHLERGCCGDREPGPSPHHSTSDLPRGWLEGAAKGTVPPYAARSVAHSGERVSQTSVGEKEKELPAGTRHQDSENDVMPSREDGTSSLAGDRGGAADRPVHIEGEANISDAHISSSDLSLAARKSGGGNKDQEMFLCQCDASARRFAAEAVAELAVAGAHCCIRPLAADIRIAPAADVEHVHTRERDGTRATGMARAVRVWVSSESSARATEMLATQETALDSALCQRIMRPLSVAWLEFLTTFGSVNPMTFPPLEPAVYPTSPAALQGSLTGTRSLQASHPARTSSSDPVLNQSPADTFSGAPVPPQRPSLDPPGRPVRGDTAHAPLSSQSMVTSQHVSPVVSQPQDAKLNVSKNPKSAPIPSCPRAAVPAVVSPETDGLREDTLPFPVSAPRDWLFSRHNSARPRDADCQVKRTSSFQSPSAPAAVASTSTRCIGSALAATPVQTSSTCPAAHPSSTDQCRGVAPASCQSFFGLGEVKVPSFSRGPRKAAAKAAIVSKHSHRTVQPAARATPRSEQPSRVPEVREECDTASASMCVSRT</sequence>
<feature type="compositionally biased region" description="Basic and acidic residues" evidence="1">
    <location>
        <begin position="2807"/>
        <end position="2825"/>
    </location>
</feature>
<dbReference type="PANTHER" id="PTHR10742:SF415">
    <property type="entry name" value="CHROMOSOME UNDETERMINED SCAFFOLD_56, WHOLE GENOME SHOTGUN SEQUENCE"/>
    <property type="match status" value="1"/>
</dbReference>
<feature type="compositionally biased region" description="Low complexity" evidence="1">
    <location>
        <begin position="2632"/>
        <end position="2642"/>
    </location>
</feature>
<feature type="region of interest" description="Disordered" evidence="1">
    <location>
        <begin position="2216"/>
        <end position="2283"/>
    </location>
</feature>
<dbReference type="InterPro" id="IPR011011">
    <property type="entry name" value="Znf_FYVE_PHD"/>
</dbReference>
<dbReference type="InterPro" id="IPR036188">
    <property type="entry name" value="FAD/NAD-bd_sf"/>
</dbReference>
<dbReference type="SUPFAM" id="SSF51905">
    <property type="entry name" value="FAD/NAD(P)-binding domain"/>
    <property type="match status" value="2"/>
</dbReference>
<dbReference type="GeneID" id="94423663"/>
<feature type="compositionally biased region" description="Basic and acidic residues" evidence="1">
    <location>
        <begin position="139"/>
        <end position="151"/>
    </location>
</feature>
<feature type="compositionally biased region" description="Basic and acidic residues" evidence="1">
    <location>
        <begin position="3622"/>
        <end position="3642"/>
    </location>
</feature>
<dbReference type="InterPro" id="IPR002937">
    <property type="entry name" value="Amino_oxidase"/>
</dbReference>
<feature type="compositionally biased region" description="Polar residues" evidence="1">
    <location>
        <begin position="1291"/>
        <end position="1316"/>
    </location>
</feature>
<feature type="region of interest" description="Disordered" evidence="1">
    <location>
        <begin position="317"/>
        <end position="336"/>
    </location>
</feature>
<feature type="region of interest" description="Disordered" evidence="1">
    <location>
        <begin position="2384"/>
        <end position="2403"/>
    </location>
</feature>
<dbReference type="GO" id="GO:0016491">
    <property type="term" value="F:oxidoreductase activity"/>
    <property type="evidence" value="ECO:0007669"/>
    <property type="project" value="InterPro"/>
</dbReference>
<feature type="domain" description="Amine oxidase" evidence="2">
    <location>
        <begin position="1947"/>
        <end position="2121"/>
    </location>
</feature>
<dbReference type="Gene3D" id="3.90.660.10">
    <property type="match status" value="1"/>
</dbReference>
<feature type="region of interest" description="Disordered" evidence="1">
    <location>
        <begin position="3840"/>
        <end position="3861"/>
    </location>
</feature>
<dbReference type="SUPFAM" id="SSF57903">
    <property type="entry name" value="FYVE/PHD zinc finger"/>
    <property type="match status" value="1"/>
</dbReference>
<dbReference type="OrthoDB" id="7777654at2759"/>
<feature type="region of interest" description="Disordered" evidence="1">
    <location>
        <begin position="3930"/>
        <end position="4016"/>
    </location>
</feature>
<organism evidence="3 4">
    <name type="scientific">Cystoisospora suis</name>
    <dbReference type="NCBI Taxonomy" id="483139"/>
    <lineage>
        <taxon>Eukaryota</taxon>
        <taxon>Sar</taxon>
        <taxon>Alveolata</taxon>
        <taxon>Apicomplexa</taxon>
        <taxon>Conoidasida</taxon>
        <taxon>Coccidia</taxon>
        <taxon>Eucoccidiorida</taxon>
        <taxon>Eimeriorina</taxon>
        <taxon>Sarcocystidae</taxon>
        <taxon>Cystoisospora</taxon>
    </lineage>
</organism>
<proteinExistence type="predicted"/>
<evidence type="ECO:0000313" key="4">
    <source>
        <dbReference type="Proteomes" id="UP000221165"/>
    </source>
</evidence>
<feature type="compositionally biased region" description="Polar residues" evidence="1">
    <location>
        <begin position="4192"/>
        <end position="4216"/>
    </location>
</feature>
<feature type="region of interest" description="Disordered" evidence="1">
    <location>
        <begin position="1616"/>
        <end position="1643"/>
    </location>
</feature>
<dbReference type="Proteomes" id="UP000221165">
    <property type="component" value="Unassembled WGS sequence"/>
</dbReference>
<feature type="compositionally biased region" description="Basic and acidic residues" evidence="1">
    <location>
        <begin position="321"/>
        <end position="333"/>
    </location>
</feature>
<feature type="region of interest" description="Disordered" evidence="1">
    <location>
        <begin position="4192"/>
        <end position="4282"/>
    </location>
</feature>
<feature type="compositionally biased region" description="Basic and acidic residues" evidence="1">
    <location>
        <begin position="3680"/>
        <end position="3701"/>
    </location>
</feature>
<feature type="compositionally biased region" description="Acidic residues" evidence="1">
    <location>
        <begin position="2506"/>
        <end position="2516"/>
    </location>
</feature>
<feature type="region of interest" description="Disordered" evidence="1">
    <location>
        <begin position="4415"/>
        <end position="4445"/>
    </location>
</feature>
<reference evidence="3 4" key="1">
    <citation type="journal article" date="2017" name="Int. J. Parasitol.">
        <title>The genome of the protozoan parasite Cystoisospora suis and a reverse vaccinology approach to identify vaccine candidates.</title>
        <authorList>
            <person name="Palmieri N."/>
            <person name="Shrestha A."/>
            <person name="Ruttkowski B."/>
            <person name="Beck T."/>
            <person name="Vogl C."/>
            <person name="Tomley F."/>
            <person name="Blake D.P."/>
            <person name="Joachim A."/>
        </authorList>
    </citation>
    <scope>NUCLEOTIDE SEQUENCE [LARGE SCALE GENOMIC DNA]</scope>
    <source>
        <strain evidence="3 4">Wien I</strain>
    </source>
</reference>
<feature type="region of interest" description="Disordered" evidence="1">
    <location>
        <begin position="1"/>
        <end position="80"/>
    </location>
</feature>
<feature type="region of interest" description="Disordered" evidence="1">
    <location>
        <begin position="1200"/>
        <end position="1222"/>
    </location>
</feature>
<dbReference type="InterPro" id="IPR013083">
    <property type="entry name" value="Znf_RING/FYVE/PHD"/>
</dbReference>
<evidence type="ECO:0000256" key="1">
    <source>
        <dbReference type="SAM" id="MobiDB-lite"/>
    </source>
</evidence>
<dbReference type="Pfam" id="PF13450">
    <property type="entry name" value="NAD_binding_8"/>
    <property type="match status" value="1"/>
</dbReference>
<dbReference type="PANTHER" id="PTHR10742">
    <property type="entry name" value="FLAVIN MONOAMINE OXIDASE"/>
    <property type="match status" value="1"/>
</dbReference>
<evidence type="ECO:0000259" key="2">
    <source>
        <dbReference type="Pfam" id="PF01593"/>
    </source>
</evidence>
<feature type="compositionally biased region" description="Basic and acidic residues" evidence="1">
    <location>
        <begin position="2269"/>
        <end position="2279"/>
    </location>
</feature>
<feature type="region of interest" description="Disordered" evidence="1">
    <location>
        <begin position="934"/>
        <end position="956"/>
    </location>
</feature>
<feature type="region of interest" description="Disordered" evidence="1">
    <location>
        <begin position="2619"/>
        <end position="2667"/>
    </location>
</feature>
<feature type="compositionally biased region" description="Basic and acidic residues" evidence="1">
    <location>
        <begin position="1"/>
        <end position="18"/>
    </location>
</feature>
<dbReference type="SUPFAM" id="SSF54373">
    <property type="entry name" value="FAD-linked reductases, C-terminal domain"/>
    <property type="match status" value="1"/>
</dbReference>
<feature type="region of interest" description="Disordered" evidence="1">
    <location>
        <begin position="2765"/>
        <end position="2841"/>
    </location>
</feature>
<feature type="region of interest" description="Disordered" evidence="1">
    <location>
        <begin position="1248"/>
        <end position="1316"/>
    </location>
</feature>
<feature type="region of interest" description="Disordered" evidence="1">
    <location>
        <begin position="389"/>
        <end position="409"/>
    </location>
</feature>
<keyword evidence="4" id="KW-1185">Reference proteome</keyword>
<feature type="compositionally biased region" description="Polar residues" evidence="1">
    <location>
        <begin position="1261"/>
        <end position="1275"/>
    </location>
</feature>
<feature type="compositionally biased region" description="Basic and acidic residues" evidence="1">
    <location>
        <begin position="3389"/>
        <end position="3408"/>
    </location>
</feature>
<feature type="region of interest" description="Disordered" evidence="1">
    <location>
        <begin position="508"/>
        <end position="586"/>
    </location>
</feature>
<feature type="region of interest" description="Disordered" evidence="1">
    <location>
        <begin position="1372"/>
        <end position="1400"/>
    </location>
</feature>
<feature type="region of interest" description="Disordered" evidence="1">
    <location>
        <begin position="3346"/>
        <end position="3369"/>
    </location>
</feature>
<feature type="region of interest" description="Disordered" evidence="1">
    <location>
        <begin position="120"/>
        <end position="165"/>
    </location>
</feature>
<name>A0A2C6LD07_9APIC</name>
<feature type="compositionally biased region" description="Basic and acidic residues" evidence="1">
    <location>
        <begin position="575"/>
        <end position="586"/>
    </location>
</feature>
<feature type="region of interest" description="Disordered" evidence="1">
    <location>
        <begin position="2441"/>
        <end position="2529"/>
    </location>
</feature>
<feature type="region of interest" description="Disordered" evidence="1">
    <location>
        <begin position="3066"/>
        <end position="3086"/>
    </location>
</feature>
<feature type="compositionally biased region" description="Basic and acidic residues" evidence="1">
    <location>
        <begin position="538"/>
        <end position="564"/>
    </location>
</feature>
<gene>
    <name evidence="3" type="ORF">CSUI_000218</name>
</gene>
<feature type="compositionally biased region" description="Basic and acidic residues" evidence="1">
    <location>
        <begin position="3447"/>
        <end position="3465"/>
    </location>
</feature>
<dbReference type="RefSeq" id="XP_067927573.1">
    <property type="nucleotide sequence ID" value="XM_068060452.1"/>
</dbReference>
<feature type="region of interest" description="Disordered" evidence="1">
    <location>
        <begin position="1481"/>
        <end position="1510"/>
    </location>
</feature>
<evidence type="ECO:0000313" key="3">
    <source>
        <dbReference type="EMBL" id="PHJ25927.1"/>
    </source>
</evidence>
<feature type="region of interest" description="Disordered" evidence="1">
    <location>
        <begin position="3025"/>
        <end position="3053"/>
    </location>
</feature>
<feature type="compositionally biased region" description="Pro residues" evidence="1">
    <location>
        <begin position="4222"/>
        <end position="4235"/>
    </location>
</feature>